<evidence type="ECO:0000313" key="1">
    <source>
        <dbReference type="EMBL" id="RRA98855.1"/>
    </source>
</evidence>
<organism evidence="1 2">
    <name type="scientific">Larkinella rosea</name>
    <dbReference type="NCBI Taxonomy" id="2025312"/>
    <lineage>
        <taxon>Bacteria</taxon>
        <taxon>Pseudomonadati</taxon>
        <taxon>Bacteroidota</taxon>
        <taxon>Cytophagia</taxon>
        <taxon>Cytophagales</taxon>
        <taxon>Spirosomataceae</taxon>
        <taxon>Larkinella</taxon>
    </lineage>
</organism>
<proteinExistence type="predicted"/>
<name>A0A3P1BD88_9BACT</name>
<accession>A0A3P1BD88</accession>
<comment type="caution">
    <text evidence="1">The sequence shown here is derived from an EMBL/GenBank/DDBJ whole genome shotgun (WGS) entry which is preliminary data.</text>
</comment>
<reference evidence="1 2" key="1">
    <citation type="submission" date="2018-11" db="EMBL/GenBank/DDBJ databases">
        <authorList>
            <person name="Zhou Z."/>
            <person name="Wang G."/>
        </authorList>
    </citation>
    <scope>NUCLEOTIDE SEQUENCE [LARGE SCALE GENOMIC DNA]</scope>
    <source>
        <strain evidence="1 2">KCTC52004</strain>
    </source>
</reference>
<dbReference type="Proteomes" id="UP000271925">
    <property type="component" value="Unassembled WGS sequence"/>
</dbReference>
<dbReference type="RefSeq" id="WP_124878757.1">
    <property type="nucleotide sequence ID" value="NZ_RQJO01000015.1"/>
</dbReference>
<dbReference type="AlphaFoldDB" id="A0A3P1BD88"/>
<evidence type="ECO:0000313" key="2">
    <source>
        <dbReference type="Proteomes" id="UP000271925"/>
    </source>
</evidence>
<protein>
    <submittedName>
        <fullName evidence="1">Uncharacterized protein</fullName>
    </submittedName>
</protein>
<gene>
    <name evidence="1" type="ORF">EHT25_28100</name>
</gene>
<dbReference type="EMBL" id="RQJO01000015">
    <property type="protein sequence ID" value="RRA98855.1"/>
    <property type="molecule type" value="Genomic_DNA"/>
</dbReference>
<keyword evidence="2" id="KW-1185">Reference proteome</keyword>
<sequence>MALRLIDYAIVFVDDEEDPLGGQLWITTRAENEENGADATEELAHAMFLHRKVQEEERLGGFEREEWHKNGVFCEFMLSTSDWKDILVLRERRNLVRISGTRELEILAIIQILQFKGVLSQASISEFIGVMNQSPEVIERNEANVAANLAYMNRPFVYRGK</sequence>